<organism evidence="2 3">
    <name type="scientific">Salicibibacter kimchii</name>
    <dbReference type="NCBI Taxonomy" id="2099786"/>
    <lineage>
        <taxon>Bacteria</taxon>
        <taxon>Bacillati</taxon>
        <taxon>Bacillota</taxon>
        <taxon>Bacilli</taxon>
        <taxon>Bacillales</taxon>
        <taxon>Bacillaceae</taxon>
        <taxon>Salicibibacter</taxon>
    </lineage>
</organism>
<evidence type="ECO:0000259" key="1">
    <source>
        <dbReference type="PROSITE" id="PS51704"/>
    </source>
</evidence>
<dbReference type="KEGG" id="rue:DT065_07575"/>
<dbReference type="CDD" id="cd08563">
    <property type="entry name" value="GDPD_TtGDE_like"/>
    <property type="match status" value="1"/>
</dbReference>
<dbReference type="AlphaFoldDB" id="A0A345BY67"/>
<feature type="domain" description="GP-PDE" evidence="1">
    <location>
        <begin position="4"/>
        <end position="244"/>
    </location>
</feature>
<name>A0A345BY67_9BACI</name>
<accession>A0A345BY67</accession>
<dbReference type="InterPro" id="IPR017946">
    <property type="entry name" value="PLC-like_Pdiesterase_TIM-brl"/>
</dbReference>
<evidence type="ECO:0000313" key="2">
    <source>
        <dbReference type="EMBL" id="AXF55898.1"/>
    </source>
</evidence>
<protein>
    <submittedName>
        <fullName evidence="2">Glycerophosphodiester phosphodiesterase</fullName>
    </submittedName>
</protein>
<dbReference type="RefSeq" id="WP_114372195.1">
    <property type="nucleotide sequence ID" value="NZ_CP031092.1"/>
</dbReference>
<dbReference type="EMBL" id="CP031092">
    <property type="protein sequence ID" value="AXF55898.1"/>
    <property type="molecule type" value="Genomic_DNA"/>
</dbReference>
<dbReference type="PANTHER" id="PTHR46211">
    <property type="entry name" value="GLYCEROPHOSPHORYL DIESTER PHOSPHODIESTERASE"/>
    <property type="match status" value="1"/>
</dbReference>
<dbReference type="Gene3D" id="3.20.20.190">
    <property type="entry name" value="Phosphatidylinositol (PI) phosphodiesterase"/>
    <property type="match status" value="1"/>
</dbReference>
<dbReference type="Pfam" id="PF03009">
    <property type="entry name" value="GDPD"/>
    <property type="match status" value="1"/>
</dbReference>
<dbReference type="SUPFAM" id="SSF51695">
    <property type="entry name" value="PLC-like phosphodiesterases"/>
    <property type="match status" value="1"/>
</dbReference>
<gene>
    <name evidence="2" type="ORF">DT065_07575</name>
</gene>
<dbReference type="InterPro" id="IPR030395">
    <property type="entry name" value="GP_PDE_dom"/>
</dbReference>
<reference evidence="2 3" key="1">
    <citation type="journal article" date="2018" name="J. Microbiol.">
        <title>Salicibibacter kimchii gen. nov., sp. nov., a moderately halophilic and alkalitolerant bacterium in the family Bacillaceae, isolated from kimchi.</title>
        <authorList>
            <person name="Jang J.Y."/>
            <person name="Oh Y.J."/>
            <person name="Lim S.K."/>
            <person name="Park H.K."/>
            <person name="Lee C."/>
            <person name="Kim J.Y."/>
            <person name="Lee M.A."/>
            <person name="Choi H.J."/>
        </authorList>
    </citation>
    <scope>NUCLEOTIDE SEQUENCE [LARGE SCALE GENOMIC DNA]</scope>
    <source>
        <strain evidence="2 3">NKC1-1</strain>
    </source>
</reference>
<proteinExistence type="predicted"/>
<dbReference type="OrthoDB" id="384721at2"/>
<dbReference type="PROSITE" id="PS51704">
    <property type="entry name" value="GP_PDE"/>
    <property type="match status" value="1"/>
</dbReference>
<evidence type="ECO:0000313" key="3">
    <source>
        <dbReference type="Proteomes" id="UP000252100"/>
    </source>
</evidence>
<keyword evidence="3" id="KW-1185">Reference proteome</keyword>
<dbReference type="GO" id="GO:0006629">
    <property type="term" value="P:lipid metabolic process"/>
    <property type="evidence" value="ECO:0007669"/>
    <property type="project" value="InterPro"/>
</dbReference>
<dbReference type="GO" id="GO:0008081">
    <property type="term" value="F:phosphoric diester hydrolase activity"/>
    <property type="evidence" value="ECO:0007669"/>
    <property type="project" value="InterPro"/>
</dbReference>
<dbReference type="Proteomes" id="UP000252100">
    <property type="component" value="Chromosome"/>
</dbReference>
<dbReference type="PANTHER" id="PTHR46211:SF14">
    <property type="entry name" value="GLYCEROPHOSPHODIESTER PHOSPHODIESTERASE"/>
    <property type="match status" value="1"/>
</dbReference>
<sequence length="251" mass="28674">MPMTKIFGHRGARGSYPENTLLGFQKAIEEGVDGLEIDVHMTADGEIVVIHDEQLERTTNGEGYVKDLTLEQIKQYSAGSRFSYFRSYEESWDLEKVPSLLEVLELLEPYDIELNIELKTNRVNYKGIEEKVLALVQQYGGDRKVIYSSFHLPTLLRLKALDETADIALLNREISHPDDYIKTLELEGIHPDVNTVLSNVHQWRGMFGDLRVWTVNESNKIKQLLDLNVNAIITDCPAKAVFIKSERMSYA</sequence>